<feature type="region of interest" description="Disordered" evidence="1">
    <location>
        <begin position="1"/>
        <end position="92"/>
    </location>
</feature>
<evidence type="ECO:0000256" key="1">
    <source>
        <dbReference type="SAM" id="MobiDB-lite"/>
    </source>
</evidence>
<dbReference type="CDD" id="cd09276">
    <property type="entry name" value="Rnase_HI_RT_non_LTR"/>
    <property type="match status" value="1"/>
</dbReference>
<dbReference type="SUPFAM" id="SSF53098">
    <property type="entry name" value="Ribonuclease H-like"/>
    <property type="match status" value="1"/>
</dbReference>
<evidence type="ECO:0000259" key="3">
    <source>
        <dbReference type="PROSITE" id="PS50879"/>
    </source>
</evidence>
<dbReference type="Proteomes" id="UP000650582">
    <property type="component" value="Unassembled WGS sequence"/>
</dbReference>
<feature type="compositionally biased region" description="Polar residues" evidence="1">
    <location>
        <begin position="77"/>
        <end position="90"/>
    </location>
</feature>
<sequence>MTDNPGPKGKGISSRFSGILRRSTRSTSDLTNIHAHDISSVYPSERKAIKKSKNNGSNDSISMYGSDDSDQKPRKISNVQSTIPAGSTQEAVADATLNIESISDYTRTPSPTRASRVASPKVQLIPSTKDKPAVIMVVSSSQESEQIRDAGEGFERLAEHTSDDDSEIGTPKSVAMELTEDTRPMSATPKPNRINKIRRETPMHDLTWNPEDQHWLDRLEDGAYPCDDALQCALKYSQITAKVIRSIINNRVTQDETTSEQNTTINFLKEIAKINESTFDHAERTSLIYPQCIREGRPMKPEPITTANDNDEMETDREPDWDNTKPGKGWGHTTTHTQPDNPFIDFDPTSGLLNPNPTTSSTLNTDNTILNQILKKLEQLDNINTRLSRLEGAKPQAKPAQTTQPAPGPKPTQNSSNPTSVSWADVAAKGNTKAPEVKASNIASALKRDIARPPPAQSDDRNFVVRFKTLPVTQPNPESIFVSMRECLDAANRTLGKGRLTRARWTLKASLHLSFSNSASITAIENAIPLLMDKLKMPEYEFGPEVPWSRLVVTNVPTGMGGPAQRMRNRDELTQLLRDSFPEEAKFGDLKITLSPDWLADPARLQAEGRQASTVSFAFEDAGGITSSRLLTNPQLFIYGRKCEIKKFNPKPLLQTCSKCVSADAIPTPPMNTTPTTAPDAYGTAKGTRANAYTARHAASTDIAGRRALMPEHHILQLNVAGCNPRMHALLNEPLYEYFDIFILQDIWWGRIGSQKDTNPEKQNIYGTVSSPNFLCIIPPGANTVEGPGVAIYIRNNQDIHPQFSNISPIHKDILAIDLKLHNSPVTIINCYPHGKSFKDTVEAISNINIPMDRPCIMAGDFNMHHPDWALNQSKWEHHRPNAQERLFRAYAEYQDLHILNHLNLPTHIVPRSHTSNAIIDLTLLNSRAVDAWPNLNWEVEAQSSGKSLGSDHMAITWTIGPHNQAEPVGVTEPSPRHIINTSRQKKWTQEYMRQVQKTPLPTDPRLAKEADRITSSILEAMSNATKMVMPTPLRQKKPGPVRSPWWTDECSEAVHNLKHNPDQKPREQLRASLRGAIRRAKKHRGDKILAEISTQRVFDVLKWYQGKRRSILPPIQHPISGITATHPHDKARHLGAQFFPPANSPHVTLEPLGIREHPRRPHQPITTAEVRTAINLTSNRSAPGAFGSNYCLLKWAFNASPNHFVTLFNLCLNIGYHPTALRNCIIAPIPKPNRANMSIPKNYRPIALLETLSKLLEKVITARLIHEAGEHQLIPQSQFGGKDITSCTDAGLCMIHDIQLAWKRNKAVSLLTLDVSGYFNNVDHSRLIYTLRRLGYLSNICDWLKSYLSNRTAQFRIDGLLCPHFQLPDVGIPQGSPLSPILSSLYSIPLLAASIDPQAHSFAYIDDFTILAYSRSHQDNITIMTDIIKNINQTAIKLGLEFELPKSDLIHFIRSARTPHSNPSLTFSHFGTDTVISPKDVVRWLGFYLDRKLNFKEHIQTMAVKARATLAGLRMLANSQNGLSVRHARILFKASVTPILTYGLPLWFHGRRQLLLLEPLRKVQNQGLRWILGAFRTTPTRCMEHLASIPPLHIACIRIIENLASKLRSIPTLAEVARRLPQSWDSSTSPQPNPKSPIAFAASLSHPDIEFITPYLVHPSKPNNPWPDQLSIDEKSPSATKKAAAKVIQNEIEEAESNPNGNTIHSFSDGHAGSLNGVPKIGLGFIVKYGHQTLARQSYSIGPRANIYDAEMLGIALCLNKSVAIAEQVQAKRIIIYCDNQAAVKTISSLQRHPAQYAARLFHQYAQHFLEKDPNHHITVKWLPGHSKITGNEIADELAKGSETLQPTPIFNRTITWAKTMATKRATRDWKKVWAEHTIARPDSGTFIPRPPALKLHPIFNRPTYPRNVQCRLVQFLTGHGFYGAYSARFHSHIDPQCSCGEPSQTPEHLL</sequence>
<dbReference type="Gene3D" id="3.60.10.10">
    <property type="entry name" value="Endonuclease/exonuclease/phosphatase"/>
    <property type="match status" value="1"/>
</dbReference>
<feature type="compositionally biased region" description="Basic and acidic residues" evidence="1">
    <location>
        <begin position="316"/>
        <end position="325"/>
    </location>
</feature>
<dbReference type="Gene3D" id="3.30.420.10">
    <property type="entry name" value="Ribonuclease H-like superfamily/Ribonuclease H"/>
    <property type="match status" value="1"/>
</dbReference>
<comment type="caution">
    <text evidence="4">The sequence shown here is derived from an EMBL/GenBank/DDBJ whole genome shotgun (WGS) entry which is preliminary data.</text>
</comment>
<feature type="region of interest" description="Disordered" evidence="1">
    <location>
        <begin position="391"/>
        <end position="421"/>
    </location>
</feature>
<feature type="domain" description="RNase H type-1" evidence="3">
    <location>
        <begin position="1701"/>
        <end position="1845"/>
    </location>
</feature>
<protein>
    <submittedName>
        <fullName evidence="4">Reverse transcriptase (RNA-dependent DNA polymerase)</fullName>
    </submittedName>
</protein>
<feature type="region of interest" description="Disordered" evidence="1">
    <location>
        <begin position="296"/>
        <end position="364"/>
    </location>
</feature>
<dbReference type="Pfam" id="PF00078">
    <property type="entry name" value="RVT_1"/>
    <property type="match status" value="1"/>
</dbReference>
<gene>
    <name evidence="4" type="ORF">RHS04_08620</name>
</gene>
<dbReference type="Pfam" id="PF14529">
    <property type="entry name" value="Exo_endo_phos_2"/>
    <property type="match status" value="1"/>
</dbReference>
<dbReference type="GO" id="GO:0003964">
    <property type="term" value="F:RNA-directed DNA polymerase activity"/>
    <property type="evidence" value="ECO:0007669"/>
    <property type="project" value="UniProtKB-KW"/>
</dbReference>
<dbReference type="InterPro" id="IPR000477">
    <property type="entry name" value="RT_dom"/>
</dbReference>
<dbReference type="PANTHER" id="PTHR33481">
    <property type="entry name" value="REVERSE TRANSCRIPTASE"/>
    <property type="match status" value="1"/>
</dbReference>
<dbReference type="Pfam" id="PF00075">
    <property type="entry name" value="RNase_H"/>
    <property type="match status" value="1"/>
</dbReference>
<dbReference type="InterPro" id="IPR043502">
    <property type="entry name" value="DNA/RNA_pol_sf"/>
</dbReference>
<keyword evidence="4" id="KW-0548">Nucleotidyltransferase</keyword>
<feature type="non-terminal residue" evidence="4">
    <location>
        <position position="1"/>
    </location>
</feature>
<dbReference type="PROSITE" id="PS50878">
    <property type="entry name" value="RT_POL"/>
    <property type="match status" value="1"/>
</dbReference>
<dbReference type="InterPro" id="IPR002156">
    <property type="entry name" value="RNaseH_domain"/>
</dbReference>
<evidence type="ECO:0000313" key="5">
    <source>
        <dbReference type="Proteomes" id="UP000650582"/>
    </source>
</evidence>
<dbReference type="InterPro" id="IPR036691">
    <property type="entry name" value="Endo/exonu/phosph_ase_sf"/>
</dbReference>
<evidence type="ECO:0000313" key="4">
    <source>
        <dbReference type="EMBL" id="KAF8670356.1"/>
    </source>
</evidence>
<feature type="compositionally biased region" description="Polar residues" evidence="1">
    <location>
        <begin position="54"/>
        <end position="63"/>
    </location>
</feature>
<dbReference type="GO" id="GO:0003676">
    <property type="term" value="F:nucleic acid binding"/>
    <property type="evidence" value="ECO:0007669"/>
    <property type="project" value="InterPro"/>
</dbReference>
<dbReference type="InterPro" id="IPR012337">
    <property type="entry name" value="RNaseH-like_sf"/>
</dbReference>
<dbReference type="SUPFAM" id="SSF56219">
    <property type="entry name" value="DNase I-like"/>
    <property type="match status" value="1"/>
</dbReference>
<keyword evidence="4" id="KW-0695">RNA-directed DNA polymerase</keyword>
<dbReference type="PANTHER" id="PTHR33481:SF1">
    <property type="entry name" value="ENDONUCLEASE_EXONUCLEASE_PHOSPHATASE DOMAIN-CONTAINING PROTEIN-RELATED"/>
    <property type="match status" value="1"/>
</dbReference>
<dbReference type="SUPFAM" id="SSF56672">
    <property type="entry name" value="DNA/RNA polymerases"/>
    <property type="match status" value="1"/>
</dbReference>
<reference evidence="4" key="1">
    <citation type="submission" date="2020-09" db="EMBL/GenBank/DDBJ databases">
        <title>Comparative genome analyses of four rice-infecting Rhizoctonia solani isolates reveal extensive enrichment of homogalacturonan modification genes.</title>
        <authorList>
            <person name="Lee D.-Y."/>
            <person name="Jeon J."/>
            <person name="Kim K.-T."/>
            <person name="Cheong K."/>
            <person name="Song H."/>
            <person name="Choi G."/>
            <person name="Ko J."/>
            <person name="Opiyo S.O."/>
            <person name="Zuo S."/>
            <person name="Madhav S."/>
            <person name="Lee Y.-H."/>
            <person name="Wang G.-L."/>
        </authorList>
    </citation>
    <scope>NUCLEOTIDE SEQUENCE</scope>
    <source>
        <strain evidence="4">AG1-IA YN-7</strain>
    </source>
</reference>
<organism evidence="4 5">
    <name type="scientific">Rhizoctonia solani</name>
    <dbReference type="NCBI Taxonomy" id="456999"/>
    <lineage>
        <taxon>Eukaryota</taxon>
        <taxon>Fungi</taxon>
        <taxon>Dikarya</taxon>
        <taxon>Basidiomycota</taxon>
        <taxon>Agaricomycotina</taxon>
        <taxon>Agaricomycetes</taxon>
        <taxon>Cantharellales</taxon>
        <taxon>Ceratobasidiaceae</taxon>
        <taxon>Rhizoctonia</taxon>
    </lineage>
</organism>
<dbReference type="EMBL" id="JACYCC010000266">
    <property type="protein sequence ID" value="KAF8670356.1"/>
    <property type="molecule type" value="Genomic_DNA"/>
</dbReference>
<feature type="domain" description="Reverse transcriptase" evidence="2">
    <location>
        <begin position="1211"/>
        <end position="1490"/>
    </location>
</feature>
<name>A0A8H7LG95_9AGAM</name>
<feature type="compositionally biased region" description="Polar residues" evidence="1">
    <location>
        <begin position="399"/>
        <end position="421"/>
    </location>
</feature>
<proteinExistence type="predicted"/>
<dbReference type="PROSITE" id="PS50879">
    <property type="entry name" value="RNASE_H_1"/>
    <property type="match status" value="1"/>
</dbReference>
<dbReference type="InterPro" id="IPR036397">
    <property type="entry name" value="RNaseH_sf"/>
</dbReference>
<dbReference type="InterPro" id="IPR005135">
    <property type="entry name" value="Endo/exonuclease/phosphatase"/>
</dbReference>
<accession>A0A8H7LG95</accession>
<keyword evidence="4" id="KW-0808">Transferase</keyword>
<dbReference type="CDD" id="cd01650">
    <property type="entry name" value="RT_nLTR_like"/>
    <property type="match status" value="1"/>
</dbReference>
<evidence type="ECO:0000259" key="2">
    <source>
        <dbReference type="PROSITE" id="PS50878"/>
    </source>
</evidence>
<feature type="compositionally biased region" description="Low complexity" evidence="1">
    <location>
        <begin position="352"/>
        <end position="364"/>
    </location>
</feature>
<dbReference type="GO" id="GO:0004523">
    <property type="term" value="F:RNA-DNA hybrid ribonuclease activity"/>
    <property type="evidence" value="ECO:0007669"/>
    <property type="project" value="InterPro"/>
</dbReference>